<sequence>MISNFPLCLLLLPTFVTSESVHWQWRLMTCEEPKEGAAVEKKGASPCRIGFMETEKDPSPRTAPFDSCFEEDFNGKLGNYCNIMCPGADTAYLIKRSPSNHRSCFGHFTYKLEKRGNNFFMWRNGKCRTSSVQFLVRYFNYRERETCKDGCALKNGEVLLVDEANIDSETFYIFARNKHCEELRLICYNYRTCRINCNMVSPEILPYDSIRMDEDEPAFNPCIEMIGKCNGIPMKALAEPILIQNVFLFM</sequence>
<dbReference type="Pfam" id="PF25096">
    <property type="entry name" value="DUF7808"/>
    <property type="match status" value="1"/>
</dbReference>
<keyword evidence="1" id="KW-0732">Signal</keyword>
<proteinExistence type="predicted"/>
<comment type="caution">
    <text evidence="3">The sequence shown here is derived from an EMBL/GenBank/DDBJ whole genome shotgun (WGS) entry which is preliminary data.</text>
</comment>
<organism evidence="3 4">
    <name type="scientific">Caenorhabditis auriculariae</name>
    <dbReference type="NCBI Taxonomy" id="2777116"/>
    <lineage>
        <taxon>Eukaryota</taxon>
        <taxon>Metazoa</taxon>
        <taxon>Ecdysozoa</taxon>
        <taxon>Nematoda</taxon>
        <taxon>Chromadorea</taxon>
        <taxon>Rhabditida</taxon>
        <taxon>Rhabditina</taxon>
        <taxon>Rhabditomorpha</taxon>
        <taxon>Rhabditoidea</taxon>
        <taxon>Rhabditidae</taxon>
        <taxon>Peloderinae</taxon>
        <taxon>Caenorhabditis</taxon>
    </lineage>
</organism>
<name>A0A8S1HI50_9PELO</name>
<evidence type="ECO:0000256" key="1">
    <source>
        <dbReference type="SAM" id="SignalP"/>
    </source>
</evidence>
<dbReference type="PANTHER" id="PTHR34493">
    <property type="entry name" value="PROTEIN CBG13422-RELATED"/>
    <property type="match status" value="1"/>
</dbReference>
<evidence type="ECO:0000259" key="2">
    <source>
        <dbReference type="Pfam" id="PF25096"/>
    </source>
</evidence>
<dbReference type="EMBL" id="CAJGYM010000058">
    <property type="protein sequence ID" value="CAD6195619.1"/>
    <property type="molecule type" value="Genomic_DNA"/>
</dbReference>
<dbReference type="InterPro" id="IPR056710">
    <property type="entry name" value="DUF7808"/>
</dbReference>
<protein>
    <recommendedName>
        <fullName evidence="2">DUF7808 domain-containing protein</fullName>
    </recommendedName>
</protein>
<evidence type="ECO:0000313" key="4">
    <source>
        <dbReference type="Proteomes" id="UP000835052"/>
    </source>
</evidence>
<dbReference type="PANTHER" id="PTHR34493:SF7">
    <property type="entry name" value="SECRETED PROTEIN"/>
    <property type="match status" value="1"/>
</dbReference>
<feature type="domain" description="DUF7808" evidence="2">
    <location>
        <begin position="21"/>
        <end position="142"/>
    </location>
</feature>
<gene>
    <name evidence="3" type="ORF">CAUJ_LOCUS11538</name>
</gene>
<keyword evidence="4" id="KW-1185">Reference proteome</keyword>
<dbReference type="AlphaFoldDB" id="A0A8S1HI50"/>
<evidence type="ECO:0000313" key="3">
    <source>
        <dbReference type="EMBL" id="CAD6195619.1"/>
    </source>
</evidence>
<reference evidence="3" key="1">
    <citation type="submission" date="2020-10" db="EMBL/GenBank/DDBJ databases">
        <authorList>
            <person name="Kikuchi T."/>
        </authorList>
    </citation>
    <scope>NUCLEOTIDE SEQUENCE</scope>
    <source>
        <strain evidence="3">NKZ352</strain>
    </source>
</reference>
<dbReference type="OrthoDB" id="5811728at2759"/>
<feature type="chain" id="PRO_5035765579" description="DUF7808 domain-containing protein" evidence="1">
    <location>
        <begin position="19"/>
        <end position="250"/>
    </location>
</feature>
<feature type="signal peptide" evidence="1">
    <location>
        <begin position="1"/>
        <end position="18"/>
    </location>
</feature>
<accession>A0A8S1HI50</accession>
<dbReference type="Proteomes" id="UP000835052">
    <property type="component" value="Unassembled WGS sequence"/>
</dbReference>